<sequence>MLYRQTSPFMTVLQNVTFDDARYYATRAQHISRVCDSTTLNDLPSPRLAVLPFGRVFMRWDRDFVIVLSGLICNAQLFRVKELDAHHRLFPRDYLYRLHHHDCEHRRAWSSASALPVRWFRHSHQSVRRAGWPAGSVTVSLPPIFPTSEPSALPTRIVLFSPVISPLRPRPFLVRIYILSKEAYRSRRVFLFPKSPGVPQ</sequence>
<dbReference type="AlphaFoldDB" id="A0A2X3FGK4"/>
<protein>
    <submittedName>
        <fullName evidence="1">Uncharacterized protein</fullName>
    </submittedName>
</protein>
<gene>
    <name evidence="1" type="ORF">NCTC13465_03794</name>
</gene>
<evidence type="ECO:0000313" key="2">
    <source>
        <dbReference type="Proteomes" id="UP000251721"/>
    </source>
</evidence>
<evidence type="ECO:0000313" key="1">
    <source>
        <dbReference type="EMBL" id="SQC45245.1"/>
    </source>
</evidence>
<name>A0A2X3FGK4_KLEPN</name>
<reference evidence="1 2" key="1">
    <citation type="submission" date="2018-06" db="EMBL/GenBank/DDBJ databases">
        <authorList>
            <consortium name="Pathogen Informatics"/>
            <person name="Doyle S."/>
        </authorList>
    </citation>
    <scope>NUCLEOTIDE SEQUENCE [LARGE SCALE GENOMIC DNA]</scope>
    <source>
        <strain evidence="1 2">NCTC13465</strain>
    </source>
</reference>
<dbReference type="EMBL" id="UAWQ01000018">
    <property type="protein sequence ID" value="SQC45245.1"/>
    <property type="molecule type" value="Genomic_DNA"/>
</dbReference>
<accession>A0A2X3FGK4</accession>
<organism evidence="1 2">
    <name type="scientific">Klebsiella pneumoniae</name>
    <dbReference type="NCBI Taxonomy" id="573"/>
    <lineage>
        <taxon>Bacteria</taxon>
        <taxon>Pseudomonadati</taxon>
        <taxon>Pseudomonadota</taxon>
        <taxon>Gammaproteobacteria</taxon>
        <taxon>Enterobacterales</taxon>
        <taxon>Enterobacteriaceae</taxon>
        <taxon>Klebsiella/Raoultella group</taxon>
        <taxon>Klebsiella</taxon>
        <taxon>Klebsiella pneumoniae complex</taxon>
    </lineage>
</organism>
<dbReference type="Proteomes" id="UP000251721">
    <property type="component" value="Unassembled WGS sequence"/>
</dbReference>
<proteinExistence type="predicted"/>